<gene>
    <name evidence="2" type="ORF">SAMN04490357_3779</name>
</gene>
<evidence type="ECO:0000256" key="1">
    <source>
        <dbReference type="SAM" id="Phobius"/>
    </source>
</evidence>
<feature type="transmembrane region" description="Helical" evidence="1">
    <location>
        <begin position="186"/>
        <end position="207"/>
    </location>
</feature>
<name>A0A1H4XTJ5_9ACTN</name>
<dbReference type="EMBL" id="FNTD01000004">
    <property type="protein sequence ID" value="SED08867.1"/>
    <property type="molecule type" value="Genomic_DNA"/>
</dbReference>
<accession>A0A1H4XTJ5</accession>
<protein>
    <recommendedName>
        <fullName evidence="4">DUF4231 domain-containing protein</fullName>
    </recommendedName>
</protein>
<dbReference type="Proteomes" id="UP000182375">
    <property type="component" value="Unassembled WGS sequence"/>
</dbReference>
<feature type="transmembrane region" description="Helical" evidence="1">
    <location>
        <begin position="66"/>
        <end position="85"/>
    </location>
</feature>
<evidence type="ECO:0000313" key="2">
    <source>
        <dbReference type="EMBL" id="SED08867.1"/>
    </source>
</evidence>
<evidence type="ECO:0000313" key="3">
    <source>
        <dbReference type="Proteomes" id="UP000182375"/>
    </source>
</evidence>
<feature type="transmembrane region" description="Helical" evidence="1">
    <location>
        <begin position="158"/>
        <end position="180"/>
    </location>
</feature>
<sequence length="277" mass="31400">MTSPGYGSTTDELIQHRRDVADLQRRIRNRRLQVAGLYGTPSLLALSIFAWIATKNTIWLNKDMPGSAHGAFLITAVVFAAASALQFGIEFTEEFWDWEDKGTSVSKLALDLELAEERRILEARRLTPSAVERQASYKERTPAEVSRLRKESRHYRRVHLWMQWLLFVSSAAITAITAWYDPPQPGKAALICLGFTITVITAATGYFKPRERAFNLQQTADNIEQHVTALDLGIAPYTQGDADNLELFAATVETMRVEQRRREQQLDQPHQGQQEVI</sequence>
<dbReference type="AlphaFoldDB" id="A0A1H4XTJ5"/>
<dbReference type="NCBIfam" id="NF033634">
    <property type="entry name" value="SLATT_1"/>
    <property type="match status" value="1"/>
</dbReference>
<organism evidence="2 3">
    <name type="scientific">Streptomyces misionensis</name>
    <dbReference type="NCBI Taxonomy" id="67331"/>
    <lineage>
        <taxon>Bacteria</taxon>
        <taxon>Bacillati</taxon>
        <taxon>Actinomycetota</taxon>
        <taxon>Actinomycetes</taxon>
        <taxon>Kitasatosporales</taxon>
        <taxon>Streptomycetaceae</taxon>
        <taxon>Streptomyces</taxon>
    </lineage>
</organism>
<dbReference type="RefSeq" id="WP_208624859.1">
    <property type="nucleotide sequence ID" value="NZ_FNTD01000004.1"/>
</dbReference>
<keyword evidence="1" id="KW-1133">Transmembrane helix</keyword>
<keyword evidence="1" id="KW-0812">Transmembrane</keyword>
<feature type="transmembrane region" description="Helical" evidence="1">
    <location>
        <begin position="34"/>
        <end position="54"/>
    </location>
</feature>
<dbReference type="GeneID" id="95516718"/>
<evidence type="ECO:0008006" key="4">
    <source>
        <dbReference type="Google" id="ProtNLM"/>
    </source>
</evidence>
<proteinExistence type="predicted"/>
<reference evidence="2 3" key="1">
    <citation type="submission" date="2016-10" db="EMBL/GenBank/DDBJ databases">
        <authorList>
            <person name="de Groot N.N."/>
        </authorList>
    </citation>
    <scope>NUCLEOTIDE SEQUENCE [LARGE SCALE GENOMIC DNA]</scope>
    <source>
        <strain evidence="2 3">DSM 40306</strain>
    </source>
</reference>
<keyword evidence="1" id="KW-0472">Membrane</keyword>